<dbReference type="RefSeq" id="WP_193687118.1">
    <property type="nucleotide sequence ID" value="NZ_CP062941.1"/>
</dbReference>
<dbReference type="KEGG" id="mlir:LPB04_01850"/>
<dbReference type="EMBL" id="CP062941">
    <property type="protein sequence ID" value="QOL50095.1"/>
    <property type="molecule type" value="Genomic_DNA"/>
</dbReference>
<gene>
    <name evidence="1" type="ORF">LPB04_01850</name>
</gene>
<dbReference type="AlphaFoldDB" id="A0A7L9U7E8"/>
<proteinExistence type="predicted"/>
<evidence type="ECO:0000313" key="1">
    <source>
        <dbReference type="EMBL" id="QOL50095.1"/>
    </source>
</evidence>
<sequence>MKPRRDYDTAKLIDASIAALRAQGMYAAARMLSEQGVPFATAHRVLRQPGLRRTYGDAVLH</sequence>
<protein>
    <submittedName>
        <fullName evidence="1">Uncharacterized protein</fullName>
    </submittedName>
</protein>
<evidence type="ECO:0000313" key="2">
    <source>
        <dbReference type="Proteomes" id="UP000593875"/>
    </source>
</evidence>
<organism evidence="1 2">
    <name type="scientific">Massilia litorea</name>
    <dbReference type="NCBI Taxonomy" id="2769491"/>
    <lineage>
        <taxon>Bacteria</taxon>
        <taxon>Pseudomonadati</taxon>
        <taxon>Pseudomonadota</taxon>
        <taxon>Betaproteobacteria</taxon>
        <taxon>Burkholderiales</taxon>
        <taxon>Oxalobacteraceae</taxon>
        <taxon>Telluria group</taxon>
        <taxon>Massilia</taxon>
    </lineage>
</organism>
<name>A0A7L9U7E8_9BURK</name>
<dbReference type="Proteomes" id="UP000593875">
    <property type="component" value="Chromosome"/>
</dbReference>
<reference evidence="1 2" key="1">
    <citation type="submission" date="2020-10" db="EMBL/GenBank/DDBJ databases">
        <title>Genome sequencing of Massilia sp. LPB0304.</title>
        <authorList>
            <person name="Kim J."/>
        </authorList>
    </citation>
    <scope>NUCLEOTIDE SEQUENCE [LARGE SCALE GENOMIC DNA]</scope>
    <source>
        <strain evidence="1 2">LPB0304</strain>
    </source>
</reference>
<accession>A0A7L9U7E8</accession>
<keyword evidence="2" id="KW-1185">Reference proteome</keyword>